<evidence type="ECO:0000256" key="1">
    <source>
        <dbReference type="SAM" id="Phobius"/>
    </source>
</evidence>
<evidence type="ECO:0000313" key="3">
    <source>
        <dbReference type="EMBL" id="OGC58237.1"/>
    </source>
</evidence>
<dbReference type="AlphaFoldDB" id="A0A1F4VLX9"/>
<protein>
    <recommendedName>
        <fullName evidence="2">ABC-type uncharacterized transport system domain-containing protein</fullName>
    </recommendedName>
</protein>
<accession>A0A1F4VLX9</accession>
<reference evidence="3 4" key="1">
    <citation type="journal article" date="2016" name="Nat. Commun.">
        <title>Thousands of microbial genomes shed light on interconnected biogeochemical processes in an aquifer system.</title>
        <authorList>
            <person name="Anantharaman K."/>
            <person name="Brown C.T."/>
            <person name="Hug L.A."/>
            <person name="Sharon I."/>
            <person name="Castelle C.J."/>
            <person name="Probst A.J."/>
            <person name="Thomas B.C."/>
            <person name="Singh A."/>
            <person name="Wilkins M.J."/>
            <person name="Karaoz U."/>
            <person name="Brodie E.L."/>
            <person name="Williams K.H."/>
            <person name="Hubbard S.S."/>
            <person name="Banfield J.F."/>
        </authorList>
    </citation>
    <scope>NUCLEOTIDE SEQUENCE [LARGE SCALE GENOMIC DNA]</scope>
</reference>
<proteinExistence type="predicted"/>
<evidence type="ECO:0000259" key="2">
    <source>
        <dbReference type="Pfam" id="PF09822"/>
    </source>
</evidence>
<dbReference type="STRING" id="1802627.A3A70_00530"/>
<keyword evidence="1" id="KW-1133">Transmembrane helix</keyword>
<gene>
    <name evidence="3" type="ORF">A3A70_00530</name>
</gene>
<feature type="domain" description="ABC-type uncharacterised transport system" evidence="2">
    <location>
        <begin position="67"/>
        <end position="323"/>
    </location>
</feature>
<name>A0A1F4VLX9_UNCKA</name>
<organism evidence="3 4">
    <name type="scientific">candidate division WWE3 bacterium RIFCSPLOWO2_01_FULL_42_11</name>
    <dbReference type="NCBI Taxonomy" id="1802627"/>
    <lineage>
        <taxon>Bacteria</taxon>
        <taxon>Katanobacteria</taxon>
    </lineage>
</organism>
<sequence length="389" mass="42651">SIQFSDVGQGKFEISQGYMGIVMEYEDKKEIIPVVNQTSDFEYQVISRLVSLTNADLPVAGVVDSSGQTTQGLQQILGRELKIVSLDLTGDDQLPDKLSMVIVPEGSNLTNGELLRLDGLLREGISSLILVSGAQVQAEFIGIQTPDNLKILLNPLKVEVNRTVIGDVSNEAIPLPTAQGNIIAPDRYFVKVMSDNINGDPMLRRDLSSVMIAFPTELKINSDSPAVPLLKSSTKAFKAPESLNLQPSQELIDKVGNEQFTLGIAYKGVYPGLDKNLLSTEEVKKIRAIDKSTETKIIILGSQDVFADGVLGRFPQNITFLRNIGQYLSGNSLLLGVPSSKVTDHPINPLLPKSHYLIAQYGSLVSSMIILIAFGFLFRYFRERPRFVN</sequence>
<dbReference type="InterPro" id="IPR019196">
    <property type="entry name" value="ABC_transp_unknown"/>
</dbReference>
<dbReference type="Proteomes" id="UP000178964">
    <property type="component" value="Unassembled WGS sequence"/>
</dbReference>
<feature type="transmembrane region" description="Helical" evidence="1">
    <location>
        <begin position="358"/>
        <end position="381"/>
    </location>
</feature>
<evidence type="ECO:0000313" key="4">
    <source>
        <dbReference type="Proteomes" id="UP000178964"/>
    </source>
</evidence>
<dbReference type="Pfam" id="PF09822">
    <property type="entry name" value="ABC_transp_aux"/>
    <property type="match status" value="1"/>
</dbReference>
<keyword evidence="1" id="KW-0812">Transmembrane</keyword>
<dbReference type="EMBL" id="MEVK01000040">
    <property type="protein sequence ID" value="OGC58237.1"/>
    <property type="molecule type" value="Genomic_DNA"/>
</dbReference>
<keyword evidence="1" id="KW-0472">Membrane</keyword>
<feature type="non-terminal residue" evidence="3">
    <location>
        <position position="1"/>
    </location>
</feature>
<comment type="caution">
    <text evidence="3">The sequence shown here is derived from an EMBL/GenBank/DDBJ whole genome shotgun (WGS) entry which is preliminary data.</text>
</comment>